<keyword evidence="1" id="KW-0812">Transmembrane</keyword>
<evidence type="ECO:0000313" key="3">
    <source>
        <dbReference type="Proteomes" id="UP000214596"/>
    </source>
</evidence>
<dbReference type="GO" id="GO:0005886">
    <property type="term" value="C:plasma membrane"/>
    <property type="evidence" value="ECO:0007669"/>
    <property type="project" value="TreeGrafter"/>
</dbReference>
<evidence type="ECO:0000313" key="2">
    <source>
        <dbReference type="EMBL" id="OXE29677.1"/>
    </source>
</evidence>
<protein>
    <submittedName>
        <fullName evidence="2">Prepilin peptidase</fullName>
    </submittedName>
</protein>
<dbReference type="PANTHER" id="PTHR30487">
    <property type="entry name" value="TYPE 4 PREPILIN-LIKE PROTEINS LEADER PEPTIDE-PROCESSING ENZYME"/>
    <property type="match status" value="1"/>
</dbReference>
<feature type="transmembrane region" description="Helical" evidence="1">
    <location>
        <begin position="35"/>
        <end position="55"/>
    </location>
</feature>
<keyword evidence="1" id="KW-0472">Membrane</keyword>
<dbReference type="EMBL" id="NIXT01003005">
    <property type="protein sequence ID" value="OXE29677.1"/>
    <property type="molecule type" value="Genomic_DNA"/>
</dbReference>
<keyword evidence="1" id="KW-1133">Transmembrane helix</keyword>
<reference evidence="2 3" key="1">
    <citation type="journal article" date="2017" name="Appl. Environ. Microbiol.">
        <title>Parallel evolution of two clades of a major Atlantic endemic Vibrio parahaemolyticus pathogen lineage by independent acquisition of related pathogenicity islands.</title>
        <authorList>
            <person name="Xu F."/>
            <person name="Gonzalez-Escalona N."/>
            <person name="Drees K.P."/>
            <person name="Sebra R.P."/>
            <person name="Cooper V.S."/>
            <person name="Jones S.H."/>
            <person name="Whistler C.A."/>
        </authorList>
    </citation>
    <scope>NUCLEOTIDE SEQUENCE [LARGE SCALE GENOMIC DNA]</scope>
    <source>
        <strain evidence="2 3">MAVP-3</strain>
    </source>
</reference>
<comment type="caution">
    <text evidence="2">The sequence shown here is derived from an EMBL/GenBank/DDBJ whole genome shotgun (WGS) entry which is preliminary data.</text>
</comment>
<dbReference type="InterPro" id="IPR050882">
    <property type="entry name" value="Prepilin_peptidase/N-MTase"/>
</dbReference>
<dbReference type="GO" id="GO:0004190">
    <property type="term" value="F:aspartic-type endopeptidase activity"/>
    <property type="evidence" value="ECO:0007669"/>
    <property type="project" value="TreeGrafter"/>
</dbReference>
<accession>A0A227J5C9</accession>
<organism evidence="2 3">
    <name type="scientific">Vibrio parahaemolyticus</name>
    <dbReference type="NCBI Taxonomy" id="670"/>
    <lineage>
        <taxon>Bacteria</taxon>
        <taxon>Pseudomonadati</taxon>
        <taxon>Pseudomonadota</taxon>
        <taxon>Gammaproteobacteria</taxon>
        <taxon>Vibrionales</taxon>
        <taxon>Vibrionaceae</taxon>
        <taxon>Vibrio</taxon>
    </lineage>
</organism>
<dbReference type="PANTHER" id="PTHR30487:SF0">
    <property type="entry name" value="PREPILIN LEADER PEPTIDASE_N-METHYLTRANSFERASE-RELATED"/>
    <property type="match status" value="1"/>
</dbReference>
<feature type="non-terminal residue" evidence="2">
    <location>
        <position position="1"/>
    </location>
</feature>
<dbReference type="AlphaFoldDB" id="A0A227J5C9"/>
<gene>
    <name evidence="2" type="ORF">CA163_27380</name>
</gene>
<evidence type="ECO:0000256" key="1">
    <source>
        <dbReference type="SAM" id="Phobius"/>
    </source>
</evidence>
<name>A0A227J5C9_VIBPH</name>
<dbReference type="GO" id="GO:0006465">
    <property type="term" value="P:signal peptide processing"/>
    <property type="evidence" value="ECO:0007669"/>
    <property type="project" value="TreeGrafter"/>
</dbReference>
<sequence>PMIILLSSVVGVIFGLVQLRLQKQGIERAFPFGPYLAIAGWVSLIWGDQILSWYFTSILGV</sequence>
<dbReference type="Proteomes" id="UP000214596">
    <property type="component" value="Unassembled WGS sequence"/>
</dbReference>
<proteinExistence type="predicted"/>